<dbReference type="CDD" id="cd08414">
    <property type="entry name" value="PBP2_LTTR_aromatics_like"/>
    <property type="match status" value="1"/>
</dbReference>
<name>A0ABW2EBU6_9ACTN</name>
<keyword evidence="4" id="KW-0804">Transcription</keyword>
<dbReference type="SUPFAM" id="SSF53850">
    <property type="entry name" value="Periplasmic binding protein-like II"/>
    <property type="match status" value="1"/>
</dbReference>
<keyword evidence="2" id="KW-0805">Transcription regulation</keyword>
<dbReference type="InterPro" id="IPR036390">
    <property type="entry name" value="WH_DNA-bd_sf"/>
</dbReference>
<dbReference type="InterPro" id="IPR005119">
    <property type="entry name" value="LysR_subst-bd"/>
</dbReference>
<evidence type="ECO:0000256" key="1">
    <source>
        <dbReference type="ARBA" id="ARBA00009437"/>
    </source>
</evidence>
<keyword evidence="7" id="KW-1185">Reference proteome</keyword>
<organism evidence="6 7">
    <name type="scientific">Streptomyces viridiviolaceus</name>
    <dbReference type="NCBI Taxonomy" id="68282"/>
    <lineage>
        <taxon>Bacteria</taxon>
        <taxon>Bacillati</taxon>
        <taxon>Actinomycetota</taxon>
        <taxon>Actinomycetes</taxon>
        <taxon>Kitasatosporales</taxon>
        <taxon>Streptomycetaceae</taxon>
        <taxon>Streptomyces</taxon>
    </lineage>
</organism>
<dbReference type="Gene3D" id="3.40.190.10">
    <property type="entry name" value="Periplasmic binding protein-like II"/>
    <property type="match status" value="2"/>
</dbReference>
<sequence>MAGLETRELECFLVLAEERHFGRTGERLFVSQSRVSQLLRSLERRIGATLVHRTSRRVTLTPLGERFLADLRPAYDALAAAVEGARAAARGVGGTLRVGFQGTADARLVRAVTAFHAAHPGCETELVEIPFADPFGAVRDGLVDASVVLLPVEERDLVLGPVFSLRQQTVAVRAGHPFAGRPALTVAELAAVPLVRPAPPAPAYWRAVQAPGDLPGPEVTTLQEGLSLVAAGRGGLLLCRPTADHHRREDVVFVPVDGLPESALGLVWHRDRETETVRAFARAVAAEPDGAREGVSRTRR</sequence>
<comment type="caution">
    <text evidence="6">The sequence shown here is derived from an EMBL/GenBank/DDBJ whole genome shotgun (WGS) entry which is preliminary data.</text>
</comment>
<reference evidence="7" key="1">
    <citation type="journal article" date="2019" name="Int. J. Syst. Evol. Microbiol.">
        <title>The Global Catalogue of Microorganisms (GCM) 10K type strain sequencing project: providing services to taxonomists for standard genome sequencing and annotation.</title>
        <authorList>
            <consortium name="The Broad Institute Genomics Platform"/>
            <consortium name="The Broad Institute Genome Sequencing Center for Infectious Disease"/>
            <person name="Wu L."/>
            <person name="Ma J."/>
        </authorList>
    </citation>
    <scope>NUCLEOTIDE SEQUENCE [LARGE SCALE GENOMIC DNA]</scope>
    <source>
        <strain evidence="7">JCM 4855</strain>
    </source>
</reference>
<dbReference type="Pfam" id="PF03466">
    <property type="entry name" value="LysR_substrate"/>
    <property type="match status" value="1"/>
</dbReference>
<evidence type="ECO:0000313" key="7">
    <source>
        <dbReference type="Proteomes" id="UP001596409"/>
    </source>
</evidence>
<evidence type="ECO:0000256" key="2">
    <source>
        <dbReference type="ARBA" id="ARBA00023015"/>
    </source>
</evidence>
<dbReference type="InterPro" id="IPR000847">
    <property type="entry name" value="LysR_HTH_N"/>
</dbReference>
<dbReference type="EMBL" id="JBHSYM010000081">
    <property type="protein sequence ID" value="MFC7016744.1"/>
    <property type="molecule type" value="Genomic_DNA"/>
</dbReference>
<keyword evidence="3" id="KW-0238">DNA-binding</keyword>
<gene>
    <name evidence="6" type="ORF">ACFQMH_34655</name>
</gene>
<evidence type="ECO:0000256" key="4">
    <source>
        <dbReference type="ARBA" id="ARBA00023163"/>
    </source>
</evidence>
<evidence type="ECO:0000256" key="3">
    <source>
        <dbReference type="ARBA" id="ARBA00023125"/>
    </source>
</evidence>
<evidence type="ECO:0000259" key="5">
    <source>
        <dbReference type="PROSITE" id="PS50931"/>
    </source>
</evidence>
<dbReference type="PANTHER" id="PTHR30346:SF0">
    <property type="entry name" value="HCA OPERON TRANSCRIPTIONAL ACTIVATOR HCAR"/>
    <property type="match status" value="1"/>
</dbReference>
<comment type="similarity">
    <text evidence="1">Belongs to the LysR transcriptional regulatory family.</text>
</comment>
<protein>
    <submittedName>
        <fullName evidence="6">LysR family transcriptional regulator</fullName>
    </submittedName>
</protein>
<accession>A0ABW2EBU6</accession>
<dbReference type="InterPro" id="IPR036388">
    <property type="entry name" value="WH-like_DNA-bd_sf"/>
</dbReference>
<dbReference type="SUPFAM" id="SSF46785">
    <property type="entry name" value="Winged helix' DNA-binding domain"/>
    <property type="match status" value="1"/>
</dbReference>
<dbReference type="Proteomes" id="UP001596409">
    <property type="component" value="Unassembled WGS sequence"/>
</dbReference>
<feature type="domain" description="HTH lysR-type" evidence="5">
    <location>
        <begin position="4"/>
        <end position="61"/>
    </location>
</feature>
<proteinExistence type="inferred from homology"/>
<evidence type="ECO:0000313" key="6">
    <source>
        <dbReference type="EMBL" id="MFC7016744.1"/>
    </source>
</evidence>
<dbReference type="RefSeq" id="WP_189872324.1">
    <property type="nucleotide sequence ID" value="NZ_BMWA01000010.1"/>
</dbReference>
<dbReference type="Gene3D" id="1.10.10.10">
    <property type="entry name" value="Winged helix-like DNA-binding domain superfamily/Winged helix DNA-binding domain"/>
    <property type="match status" value="1"/>
</dbReference>
<dbReference type="PANTHER" id="PTHR30346">
    <property type="entry name" value="TRANSCRIPTIONAL DUAL REGULATOR HCAR-RELATED"/>
    <property type="match status" value="1"/>
</dbReference>
<dbReference type="Pfam" id="PF00126">
    <property type="entry name" value="HTH_1"/>
    <property type="match status" value="1"/>
</dbReference>
<dbReference type="PROSITE" id="PS50931">
    <property type="entry name" value="HTH_LYSR"/>
    <property type="match status" value="1"/>
</dbReference>